<keyword evidence="1 2" id="KW-0732">Signal</keyword>
<dbReference type="InterPro" id="IPR036378">
    <property type="entry name" value="FAS1_dom_sf"/>
</dbReference>
<dbReference type="EMBL" id="SSOP01000081">
    <property type="protein sequence ID" value="KAB5591967.1"/>
    <property type="molecule type" value="Genomic_DNA"/>
</dbReference>
<dbReference type="PANTHER" id="PTHR28156:SF1">
    <property type="entry name" value="FAS1 DOMAIN-CONTAINING PROTEIN YDR262W"/>
    <property type="match status" value="1"/>
</dbReference>
<evidence type="ECO:0000259" key="3">
    <source>
        <dbReference type="PROSITE" id="PS50213"/>
    </source>
</evidence>
<dbReference type="Proteomes" id="UP000383932">
    <property type="component" value="Unassembled WGS sequence"/>
</dbReference>
<evidence type="ECO:0000313" key="4">
    <source>
        <dbReference type="EMBL" id="KAB5591967.1"/>
    </source>
</evidence>
<dbReference type="OrthoDB" id="5551751at2759"/>
<dbReference type="Gene3D" id="2.30.180.10">
    <property type="entry name" value="FAS1 domain"/>
    <property type="match status" value="1"/>
</dbReference>
<feature type="domain" description="FAS1" evidence="3">
    <location>
        <begin position="37"/>
        <end position="187"/>
    </location>
</feature>
<organism evidence="4 5">
    <name type="scientific">Ceratobasidium theobromae</name>
    <dbReference type="NCBI Taxonomy" id="1582974"/>
    <lineage>
        <taxon>Eukaryota</taxon>
        <taxon>Fungi</taxon>
        <taxon>Dikarya</taxon>
        <taxon>Basidiomycota</taxon>
        <taxon>Agaricomycotina</taxon>
        <taxon>Agaricomycetes</taxon>
        <taxon>Cantharellales</taxon>
        <taxon>Ceratobasidiaceae</taxon>
        <taxon>Ceratobasidium</taxon>
    </lineage>
</organism>
<name>A0A5N5QL05_9AGAM</name>
<dbReference type="PROSITE" id="PS51257">
    <property type="entry name" value="PROKAR_LIPOPROTEIN"/>
    <property type="match status" value="1"/>
</dbReference>
<evidence type="ECO:0000256" key="2">
    <source>
        <dbReference type="SAM" id="SignalP"/>
    </source>
</evidence>
<dbReference type="Pfam" id="PF02469">
    <property type="entry name" value="Fasciclin"/>
    <property type="match status" value="1"/>
</dbReference>
<dbReference type="AlphaFoldDB" id="A0A5N5QL05"/>
<comment type="caution">
    <text evidence="4">The sequence shown here is derived from an EMBL/GenBank/DDBJ whole genome shotgun (WGS) entry which is preliminary data.</text>
</comment>
<protein>
    <submittedName>
        <fullName evidence="4">Putative effector protein</fullName>
    </submittedName>
</protein>
<evidence type="ECO:0000256" key="1">
    <source>
        <dbReference type="ARBA" id="ARBA00022729"/>
    </source>
</evidence>
<evidence type="ECO:0000313" key="5">
    <source>
        <dbReference type="Proteomes" id="UP000383932"/>
    </source>
</evidence>
<proteinExistence type="predicted"/>
<dbReference type="SUPFAM" id="SSF82153">
    <property type="entry name" value="FAS1 domain"/>
    <property type="match status" value="1"/>
</dbReference>
<dbReference type="PANTHER" id="PTHR28156">
    <property type="entry name" value="FAS1 DOMAIN-CONTAINING PROTEIN YDR262W"/>
    <property type="match status" value="1"/>
</dbReference>
<reference evidence="4 5" key="1">
    <citation type="journal article" date="2019" name="Fungal Biol. Biotechnol.">
        <title>Draft genome sequence of fastidious pathogen Ceratobasidium theobromae, which causes vascular-streak dieback in Theobroma cacao.</title>
        <authorList>
            <person name="Ali S.S."/>
            <person name="Asman A."/>
            <person name="Shao J."/>
            <person name="Firmansyah A.P."/>
            <person name="Susilo A.W."/>
            <person name="Rosmana A."/>
            <person name="McMahon P."/>
            <person name="Junaid M."/>
            <person name="Guest D."/>
            <person name="Kheng T.Y."/>
            <person name="Meinhardt L.W."/>
            <person name="Bailey B.A."/>
        </authorList>
    </citation>
    <scope>NUCLEOTIDE SEQUENCE [LARGE SCALE GENOMIC DNA]</scope>
    <source>
        <strain evidence="4 5">CT2</strain>
    </source>
</reference>
<feature type="signal peptide" evidence="2">
    <location>
        <begin position="1"/>
        <end position="19"/>
    </location>
</feature>
<dbReference type="InterPro" id="IPR000782">
    <property type="entry name" value="FAS1_domain"/>
</dbReference>
<gene>
    <name evidence="4" type="ORF">CTheo_4599</name>
</gene>
<feature type="chain" id="PRO_5024346028" evidence="2">
    <location>
        <begin position="20"/>
        <end position="189"/>
    </location>
</feature>
<dbReference type="InterPro" id="IPR040200">
    <property type="entry name" value="Mug57-like"/>
</dbReference>
<keyword evidence="5" id="KW-1185">Reference proteome</keyword>
<accession>A0A5N5QL05</accession>
<sequence length="189" mass="20888">MRLTACILYLASALSASCSQLPLTPIMTDSTFINPNGPSLSDLLTIQQSASIFYDYLREIPDVVDRLTDTSGNLMSTVFVPKNKAVVALPRKPHLGPIGDEVEIMSGREYDERSRKNIARWITAHIVPSHPIELVGSHETMLQGKSIHFKSQGDDKSWQHCTLESGVKILQRIEASNGVLYIIDGTIKP</sequence>
<dbReference type="PROSITE" id="PS50213">
    <property type="entry name" value="FAS1"/>
    <property type="match status" value="1"/>
</dbReference>